<evidence type="ECO:0000313" key="2">
    <source>
        <dbReference type="Proteomes" id="UP000004690"/>
    </source>
</evidence>
<dbReference type="Proteomes" id="UP000004690">
    <property type="component" value="Unassembled WGS sequence"/>
</dbReference>
<organism evidence="1 2">
    <name type="scientific">Galbibacter orientalis DSM 19592</name>
    <dbReference type="NCBI Taxonomy" id="926559"/>
    <lineage>
        <taxon>Bacteria</taxon>
        <taxon>Pseudomonadati</taxon>
        <taxon>Bacteroidota</taxon>
        <taxon>Flavobacteriia</taxon>
        <taxon>Flavobacteriales</taxon>
        <taxon>Flavobacteriaceae</taxon>
        <taxon>Galbibacter</taxon>
    </lineage>
</organism>
<dbReference type="AlphaFoldDB" id="I3C9Q1"/>
<dbReference type="HOGENOM" id="CLU_3311115_0_0_10"/>
<proteinExistence type="predicted"/>
<sequence>MSEKALATEPVTVAHNVNHSFTENAIKRKKKIVSSEYKI</sequence>
<evidence type="ECO:0000313" key="1">
    <source>
        <dbReference type="EMBL" id="EIJ40344.1"/>
    </source>
</evidence>
<accession>I3C9Q1</accession>
<gene>
    <name evidence="1" type="ORF">JoomaDRAFT_3401</name>
</gene>
<name>I3C9Q1_9FLAO</name>
<dbReference type="EMBL" id="JH651379">
    <property type="protein sequence ID" value="EIJ40344.1"/>
    <property type="molecule type" value="Genomic_DNA"/>
</dbReference>
<protein>
    <submittedName>
        <fullName evidence="1">Uncharacterized protein</fullName>
    </submittedName>
</protein>
<reference evidence="1 2" key="1">
    <citation type="submission" date="2012-02" db="EMBL/GenBank/DDBJ databases">
        <title>Improved High-Quality Draft genome of Joostella marina DSM 19592.</title>
        <authorList>
            <consortium name="US DOE Joint Genome Institute (JGI-PGF)"/>
            <person name="Lucas S."/>
            <person name="Copeland A."/>
            <person name="Lapidus A."/>
            <person name="Bruce D."/>
            <person name="Goodwin L."/>
            <person name="Pitluck S."/>
            <person name="Peters L."/>
            <person name="Chertkov O."/>
            <person name="Ovchinnikova G."/>
            <person name="Kyrpides N."/>
            <person name="Mavromatis K."/>
            <person name="Detter J.C."/>
            <person name="Han C."/>
            <person name="Land M."/>
            <person name="Hauser L."/>
            <person name="Markowitz V."/>
            <person name="Cheng J.-F."/>
            <person name="Hugenholtz P."/>
            <person name="Woyke T."/>
            <person name="Wu D."/>
            <person name="Tindall B."/>
            <person name="Brambilla E."/>
            <person name="Klenk H.-P."/>
            <person name="Eisen J.A."/>
        </authorList>
    </citation>
    <scope>NUCLEOTIDE SEQUENCE [LARGE SCALE GENOMIC DNA]</scope>
    <source>
        <strain evidence="1 2">DSM 19592</strain>
    </source>
</reference>
<keyword evidence="2" id="KW-1185">Reference proteome</keyword>